<gene>
    <name evidence="2" type="ORF">EZS28_032957</name>
</gene>
<evidence type="ECO:0000313" key="3">
    <source>
        <dbReference type="Proteomes" id="UP000324800"/>
    </source>
</evidence>
<proteinExistence type="predicted"/>
<dbReference type="Proteomes" id="UP000324800">
    <property type="component" value="Unassembled WGS sequence"/>
</dbReference>
<name>A0A5J4UMI9_9EUKA</name>
<organism evidence="2 3">
    <name type="scientific">Streblomastix strix</name>
    <dbReference type="NCBI Taxonomy" id="222440"/>
    <lineage>
        <taxon>Eukaryota</taxon>
        <taxon>Metamonada</taxon>
        <taxon>Preaxostyla</taxon>
        <taxon>Oxymonadida</taxon>
        <taxon>Streblomastigidae</taxon>
        <taxon>Streblomastix</taxon>
    </lineage>
</organism>
<feature type="non-terminal residue" evidence="2">
    <location>
        <position position="1"/>
    </location>
</feature>
<feature type="compositionally biased region" description="Polar residues" evidence="1">
    <location>
        <begin position="70"/>
        <end position="82"/>
    </location>
</feature>
<feature type="compositionally biased region" description="Acidic residues" evidence="1">
    <location>
        <begin position="143"/>
        <end position="155"/>
    </location>
</feature>
<reference evidence="2 3" key="1">
    <citation type="submission" date="2019-03" db="EMBL/GenBank/DDBJ databases">
        <title>Single cell metagenomics reveals metabolic interactions within the superorganism composed of flagellate Streblomastix strix and complex community of Bacteroidetes bacteria on its surface.</title>
        <authorList>
            <person name="Treitli S.C."/>
            <person name="Kolisko M."/>
            <person name="Husnik F."/>
            <person name="Keeling P."/>
            <person name="Hampl V."/>
        </authorList>
    </citation>
    <scope>NUCLEOTIDE SEQUENCE [LARGE SCALE GENOMIC DNA]</scope>
    <source>
        <strain evidence="2">ST1C</strain>
    </source>
</reference>
<comment type="caution">
    <text evidence="2">The sequence shown here is derived from an EMBL/GenBank/DDBJ whole genome shotgun (WGS) entry which is preliminary data.</text>
</comment>
<protein>
    <submittedName>
        <fullName evidence="2">Uncharacterized protein</fullName>
    </submittedName>
</protein>
<feature type="compositionally biased region" description="Basic residues" evidence="1">
    <location>
        <begin position="162"/>
        <end position="172"/>
    </location>
</feature>
<feature type="compositionally biased region" description="Polar residues" evidence="1">
    <location>
        <begin position="14"/>
        <end position="29"/>
    </location>
</feature>
<feature type="compositionally biased region" description="Polar residues" evidence="1">
    <location>
        <begin position="92"/>
        <end position="101"/>
    </location>
</feature>
<feature type="region of interest" description="Disordered" evidence="1">
    <location>
        <begin position="1"/>
        <end position="172"/>
    </location>
</feature>
<evidence type="ECO:0000256" key="1">
    <source>
        <dbReference type="SAM" id="MobiDB-lite"/>
    </source>
</evidence>
<dbReference type="AlphaFoldDB" id="A0A5J4UMI9"/>
<feature type="compositionally biased region" description="Basic and acidic residues" evidence="1">
    <location>
        <begin position="1"/>
        <end position="11"/>
    </location>
</feature>
<feature type="compositionally biased region" description="Basic and acidic residues" evidence="1">
    <location>
        <begin position="102"/>
        <end position="116"/>
    </location>
</feature>
<sequence length="172" mass="18889">EQDNGKNKPKEIGSSYTTHSEQELRNPNISLPKGQPPLITTPPELGQVKGKVVVPKQRTQPTNDHDTRSKTGQLKSVSNKSLESPEAIANSDPPNHFTSQQEQRKKADVAPVTEHKSVKHSKGNKISAGSKKQKQGFNSENQIDIEPDSETDQPDQLDLLRKKGGKKGGQRS</sequence>
<evidence type="ECO:0000313" key="2">
    <source>
        <dbReference type="EMBL" id="KAA6371513.1"/>
    </source>
</evidence>
<feature type="compositionally biased region" description="Low complexity" evidence="1">
    <location>
        <begin position="46"/>
        <end position="57"/>
    </location>
</feature>
<accession>A0A5J4UMI9</accession>
<dbReference type="EMBL" id="SNRW01014390">
    <property type="protein sequence ID" value="KAA6371513.1"/>
    <property type="molecule type" value="Genomic_DNA"/>
</dbReference>